<dbReference type="OrthoDB" id="43744at2759"/>
<sequence>MSSAPYGTWTSPISAANLAKASVRLGDVVVDSVAGKVYHIESRPSEGGRCVLVDSDASKDVVGKDLNVRTGVHEYGGAAAVVSAGVAYFSNIIDGRVYKVKNGDSNAIAVTPESTIYRYADFDIHPTNSDIIVSILEDHTDSTTPASVLNKLCIINTKTQAVSILVTGADFYASPRFSPDGSRVVWQQWSLPYMPWQSAEIHLADFSVDTCQVTNSKRIAGDGANNSVTYPAWATASTLLFTSDVSGYQNPWKYDVKTHKATALLSSPIPEDFGQPGWMLGQSPFAVIDNGAQALFSAFRGGRAILYLIDCLTGSHSELANPYVGIQAIHAVDKQSVTFIGERVDSPPELVICSINPLKFSVVSPTSVSAPSFPKALYSVAQPITLKAGPDLHPVHVVYFPPTNPDYVGTSISDERPPCVVYAHGGPTSFAGHALDMTTQYYTSRGWAWLNVNFGGSSGYGRGYIERLATNWGIVDIEDCIQAAKILSQPPYSLIDPKRTIIRGGSSGGFTALGAISMGSDLTTFAAATSSYGISDLRKLLEDTHKFESGYPLGLLGGDNKQVPEVYKGRSPVTHADKIVAPLLILQGEIDRVVPKEQAEIISKSIEQRGGVVEYKLYPGEGHGFRKEETIIDALERELAFYDKHVLGIHE</sequence>
<evidence type="ECO:0000313" key="3">
    <source>
        <dbReference type="Proteomes" id="UP000636479"/>
    </source>
</evidence>
<reference evidence="2" key="1">
    <citation type="submission" date="2020-05" db="EMBL/GenBank/DDBJ databases">
        <title>Mycena genomes resolve the evolution of fungal bioluminescence.</title>
        <authorList>
            <person name="Tsai I.J."/>
        </authorList>
    </citation>
    <scope>NUCLEOTIDE SEQUENCE</scope>
    <source>
        <strain evidence="2">171206Taipei</strain>
    </source>
</reference>
<dbReference type="Gene3D" id="3.40.50.1820">
    <property type="entry name" value="alpha/beta hydrolase"/>
    <property type="match status" value="1"/>
</dbReference>
<dbReference type="GO" id="GO:0008236">
    <property type="term" value="F:serine-type peptidase activity"/>
    <property type="evidence" value="ECO:0007669"/>
    <property type="project" value="InterPro"/>
</dbReference>
<protein>
    <submittedName>
        <fullName evidence="2">Peptidase-S9 domain-containing protein</fullName>
    </submittedName>
</protein>
<dbReference type="InterPro" id="IPR001375">
    <property type="entry name" value="Peptidase_S9_cat"/>
</dbReference>
<dbReference type="RefSeq" id="XP_037225686.1">
    <property type="nucleotide sequence ID" value="XM_037357776.1"/>
</dbReference>
<dbReference type="Proteomes" id="UP000636479">
    <property type="component" value="Unassembled WGS sequence"/>
</dbReference>
<dbReference type="GeneID" id="59340292"/>
<dbReference type="InterPro" id="IPR050585">
    <property type="entry name" value="Xaa-Pro_dipeptidyl-ppase/CocE"/>
</dbReference>
<gene>
    <name evidence="2" type="ORF">MIND_00081900</name>
</gene>
<dbReference type="PANTHER" id="PTHR43056:SF5">
    <property type="entry name" value="PEPTIDASE S9 PROLYL OLIGOPEPTIDASE CATALYTIC DOMAIN-CONTAINING PROTEIN"/>
    <property type="match status" value="1"/>
</dbReference>
<keyword evidence="3" id="KW-1185">Reference proteome</keyword>
<feature type="domain" description="Peptidase S9 prolyl oligopeptidase catalytic" evidence="1">
    <location>
        <begin position="436"/>
        <end position="646"/>
    </location>
</feature>
<dbReference type="Gene3D" id="2.120.10.30">
    <property type="entry name" value="TolB, C-terminal domain"/>
    <property type="match status" value="1"/>
</dbReference>
<dbReference type="InterPro" id="IPR011042">
    <property type="entry name" value="6-blade_b-propeller_TolB-like"/>
</dbReference>
<evidence type="ECO:0000313" key="2">
    <source>
        <dbReference type="EMBL" id="KAF7315663.1"/>
    </source>
</evidence>
<proteinExistence type="predicted"/>
<dbReference type="SUPFAM" id="SSF82171">
    <property type="entry name" value="DPP6 N-terminal domain-like"/>
    <property type="match status" value="1"/>
</dbReference>
<organism evidence="2 3">
    <name type="scientific">Mycena indigotica</name>
    <dbReference type="NCBI Taxonomy" id="2126181"/>
    <lineage>
        <taxon>Eukaryota</taxon>
        <taxon>Fungi</taxon>
        <taxon>Dikarya</taxon>
        <taxon>Basidiomycota</taxon>
        <taxon>Agaricomycotina</taxon>
        <taxon>Agaricomycetes</taxon>
        <taxon>Agaricomycetidae</taxon>
        <taxon>Agaricales</taxon>
        <taxon>Marasmiineae</taxon>
        <taxon>Mycenaceae</taxon>
        <taxon>Mycena</taxon>
    </lineage>
</organism>
<name>A0A8H6WI19_9AGAR</name>
<dbReference type="InterPro" id="IPR029058">
    <property type="entry name" value="AB_hydrolase_fold"/>
</dbReference>
<dbReference type="EMBL" id="JACAZF010000001">
    <property type="protein sequence ID" value="KAF7315663.1"/>
    <property type="molecule type" value="Genomic_DNA"/>
</dbReference>
<dbReference type="PANTHER" id="PTHR43056">
    <property type="entry name" value="PEPTIDASE S9 PROLYL OLIGOPEPTIDASE"/>
    <property type="match status" value="1"/>
</dbReference>
<evidence type="ECO:0000259" key="1">
    <source>
        <dbReference type="Pfam" id="PF00326"/>
    </source>
</evidence>
<dbReference type="SUPFAM" id="SSF53474">
    <property type="entry name" value="alpha/beta-Hydrolases"/>
    <property type="match status" value="1"/>
</dbReference>
<dbReference type="AlphaFoldDB" id="A0A8H6WI19"/>
<accession>A0A8H6WI19</accession>
<comment type="caution">
    <text evidence="2">The sequence shown here is derived from an EMBL/GenBank/DDBJ whole genome shotgun (WGS) entry which is preliminary data.</text>
</comment>
<dbReference type="GO" id="GO:0006508">
    <property type="term" value="P:proteolysis"/>
    <property type="evidence" value="ECO:0007669"/>
    <property type="project" value="InterPro"/>
</dbReference>
<dbReference type="Pfam" id="PF00326">
    <property type="entry name" value="Peptidase_S9"/>
    <property type="match status" value="1"/>
</dbReference>